<dbReference type="OrthoDB" id="10693420at2759"/>
<organism evidence="1 2">
    <name type="scientific">Salix dunnii</name>
    <dbReference type="NCBI Taxonomy" id="1413687"/>
    <lineage>
        <taxon>Eukaryota</taxon>
        <taxon>Viridiplantae</taxon>
        <taxon>Streptophyta</taxon>
        <taxon>Embryophyta</taxon>
        <taxon>Tracheophyta</taxon>
        <taxon>Spermatophyta</taxon>
        <taxon>Magnoliopsida</taxon>
        <taxon>eudicotyledons</taxon>
        <taxon>Gunneridae</taxon>
        <taxon>Pentapetalae</taxon>
        <taxon>rosids</taxon>
        <taxon>fabids</taxon>
        <taxon>Malpighiales</taxon>
        <taxon>Salicaceae</taxon>
        <taxon>Saliceae</taxon>
        <taxon>Salix</taxon>
    </lineage>
</organism>
<name>A0A835N3X9_9ROSI</name>
<keyword evidence="2" id="KW-1185">Reference proteome</keyword>
<evidence type="ECO:0000313" key="2">
    <source>
        <dbReference type="Proteomes" id="UP000657918"/>
    </source>
</evidence>
<dbReference type="AlphaFoldDB" id="A0A835N3X9"/>
<sequence length="168" mass="18753">MGTISVFGGRLECTMQYITDNLAKTCVSRFYKGVVEDKRDTFIMYNERRKVTSSAMSKKRHSDNSLHQTQDGVFLDILQSAYDLLSRCAVELPQIQIFEIPDGYKIMINPPDESLKLYSKVGSWLCEGIAQNPPSEVFVPEDGGDVGIFGSPTRKSYPLLGSQVGDEV</sequence>
<dbReference type="Proteomes" id="UP000657918">
    <property type="component" value="Chromosome 4"/>
</dbReference>
<comment type="caution">
    <text evidence="1">The sequence shown here is derived from an EMBL/GenBank/DDBJ whole genome shotgun (WGS) entry which is preliminary data.</text>
</comment>
<dbReference type="EMBL" id="JADGMS010000004">
    <property type="protein sequence ID" value="KAF9683993.1"/>
    <property type="molecule type" value="Genomic_DNA"/>
</dbReference>
<evidence type="ECO:0000313" key="1">
    <source>
        <dbReference type="EMBL" id="KAF9683993.1"/>
    </source>
</evidence>
<reference evidence="1 2" key="1">
    <citation type="submission" date="2020-10" db="EMBL/GenBank/DDBJ databases">
        <title>Plant Genome Project.</title>
        <authorList>
            <person name="Zhang R.-G."/>
        </authorList>
    </citation>
    <scope>NUCLEOTIDE SEQUENCE [LARGE SCALE GENOMIC DNA]</scope>
    <source>
        <strain evidence="1">FAFU-HL-1</strain>
        <tissue evidence="1">Leaf</tissue>
    </source>
</reference>
<accession>A0A835N3X9</accession>
<protein>
    <submittedName>
        <fullName evidence="1">Uncharacterized protein</fullName>
    </submittedName>
</protein>
<proteinExistence type="predicted"/>
<gene>
    <name evidence="1" type="ORF">SADUNF_Sadunf04G0071600</name>
</gene>